<accession>A0A132P125</accession>
<name>A0A132P125_ENTFC</name>
<dbReference type="EMBL" id="LRHK01000010">
    <property type="protein sequence ID" value="KWX16031.1"/>
    <property type="molecule type" value="Genomic_DNA"/>
</dbReference>
<dbReference type="AlphaFoldDB" id="A0A132P125"/>
<proteinExistence type="predicted"/>
<comment type="caution">
    <text evidence="2">The sequence shown here is derived from an EMBL/GenBank/DDBJ whole genome shotgun (WGS) entry which is preliminary data.</text>
</comment>
<evidence type="ECO:0000256" key="1">
    <source>
        <dbReference type="SAM" id="MobiDB-lite"/>
    </source>
</evidence>
<dbReference type="Proteomes" id="UP000070452">
    <property type="component" value="Unassembled WGS sequence"/>
</dbReference>
<feature type="region of interest" description="Disordered" evidence="1">
    <location>
        <begin position="1"/>
        <end position="20"/>
    </location>
</feature>
<evidence type="ECO:0000313" key="3">
    <source>
        <dbReference type="Proteomes" id="UP000070452"/>
    </source>
</evidence>
<evidence type="ECO:0000313" key="2">
    <source>
        <dbReference type="EMBL" id="KWX16031.1"/>
    </source>
</evidence>
<organism evidence="2 3">
    <name type="scientific">Enterococcus faecium</name>
    <name type="common">Streptococcus faecium</name>
    <dbReference type="NCBI Taxonomy" id="1352"/>
    <lineage>
        <taxon>Bacteria</taxon>
        <taxon>Bacillati</taxon>
        <taxon>Bacillota</taxon>
        <taxon>Bacilli</taxon>
        <taxon>Lactobacillales</taxon>
        <taxon>Enterococcaceae</taxon>
        <taxon>Enterococcus</taxon>
    </lineage>
</organism>
<dbReference type="RefSeq" id="WP_002318112.1">
    <property type="nucleotide sequence ID" value="NZ_JAWPCF010000026.1"/>
</dbReference>
<reference evidence="2 3" key="1">
    <citation type="submission" date="2016-01" db="EMBL/GenBank/DDBJ databases">
        <title>Molecular Mechanisms for transfer of large genomic segments between Enterococcus faecium strains.</title>
        <authorList>
            <person name="Garcia-Solache M.A."/>
            <person name="Lebreton F."/>
            <person name="Mclaughlin R.E."/>
            <person name="Whiteaker J.D."/>
            <person name="Gilmore M.S."/>
            <person name="Rice L.B."/>
        </authorList>
    </citation>
    <scope>NUCLEOTIDE SEQUENCE [LARGE SCALE GENOMIC DNA]</scope>
    <source>
        <strain evidence="2 3">D344RRF x C68</strain>
    </source>
</reference>
<protein>
    <submittedName>
        <fullName evidence="2">Uncharacterized protein</fullName>
    </submittedName>
</protein>
<gene>
    <name evidence="2" type="ORF">AWT83_17575</name>
</gene>
<sequence>MPKDFDIPKMMENGEFEPLLPNNKRQDVKISGEYNFSNSALSNTKNITLKKRGRPVSIPDKRNKVSVPKKISPALNSKLSILQDYMTELQSEKGRISFEKIVNTLADSYIQHRLGVAKEEHIKEEIQEEFDKLPK</sequence>